<sequence>MRQPGVDVVIPNYNYGRYLGICVRSVLSQDIENLRVLIIDNASTDDSADVARALAAEDARVELLLRPVNKGQHASFNDGIDWASGDYFVLLCSDDFIVPGALRRALAIMETDPTIAFSYGRDVAVNGDAPIPPIPPQPDDVPCRVETGTAFIERFCRLGVFQLPGSAMVVRTAAQKAAGHYVEALPHSDDYHMWLRLGLQGRIAELDCVQGGTRSHGQNRSQQLRDTHLLHIQHTADAGEYFFTREGRVLPDCDALHRMARRGIAERAYWSAISHLLRGDPAWRQLLKFAVSQRTQTAFIPPVNYLLHRPDTKRRLRSYVDTMLARPLAATGRQ</sequence>
<dbReference type="RefSeq" id="WP_109367691.1">
    <property type="nucleotide sequence ID" value="NZ_OOFM01000004.1"/>
</dbReference>
<name>A0A2P9HI79_9HYPH</name>
<organism evidence="2 3">
    <name type="scientific">Ochrobactrum soli</name>
    <dbReference type="NCBI Taxonomy" id="2448455"/>
    <lineage>
        <taxon>Bacteria</taxon>
        <taxon>Pseudomonadati</taxon>
        <taxon>Pseudomonadota</taxon>
        <taxon>Alphaproteobacteria</taxon>
        <taxon>Hyphomicrobiales</taxon>
        <taxon>Brucellaceae</taxon>
        <taxon>Brucella/Ochrobactrum group</taxon>
        <taxon>Ochrobactrum</taxon>
    </lineage>
</organism>
<dbReference type="InterPro" id="IPR050834">
    <property type="entry name" value="Glycosyltransf_2"/>
</dbReference>
<dbReference type="SUPFAM" id="SSF53448">
    <property type="entry name" value="Nucleotide-diphospho-sugar transferases"/>
    <property type="match status" value="1"/>
</dbReference>
<proteinExistence type="predicted"/>
<dbReference type="Gene3D" id="3.90.550.10">
    <property type="entry name" value="Spore Coat Polysaccharide Biosynthesis Protein SpsA, Chain A"/>
    <property type="match status" value="1"/>
</dbReference>
<dbReference type="EMBL" id="OOFM01000004">
    <property type="protein sequence ID" value="SPL63826.1"/>
    <property type="molecule type" value="Genomic_DNA"/>
</dbReference>
<reference evidence="3" key="1">
    <citation type="submission" date="2017-12" db="EMBL/GenBank/DDBJ databases">
        <authorList>
            <person name="Diaz M."/>
        </authorList>
    </citation>
    <scope>NUCLEOTIDE SEQUENCE [LARGE SCALE GENOMIC DNA]</scope>
    <source>
        <strain evidence="3">FI11154</strain>
    </source>
</reference>
<dbReference type="GO" id="GO:0016740">
    <property type="term" value="F:transferase activity"/>
    <property type="evidence" value="ECO:0007669"/>
    <property type="project" value="UniProtKB-KW"/>
</dbReference>
<dbReference type="InterPro" id="IPR001173">
    <property type="entry name" value="Glyco_trans_2-like"/>
</dbReference>
<accession>A0A2P9HI79</accession>
<dbReference type="CDD" id="cd00761">
    <property type="entry name" value="Glyco_tranf_GTA_type"/>
    <property type="match status" value="1"/>
</dbReference>
<feature type="domain" description="Glycosyltransferase 2-like" evidence="1">
    <location>
        <begin position="8"/>
        <end position="129"/>
    </location>
</feature>
<gene>
    <name evidence="2" type="ORF">OHAE_3758</name>
</gene>
<dbReference type="PANTHER" id="PTHR43685">
    <property type="entry name" value="GLYCOSYLTRANSFERASE"/>
    <property type="match status" value="1"/>
</dbReference>
<dbReference type="Proteomes" id="UP000246073">
    <property type="component" value="Unassembled WGS sequence"/>
</dbReference>
<dbReference type="PANTHER" id="PTHR43685:SF11">
    <property type="entry name" value="GLYCOSYLTRANSFERASE TAGX-RELATED"/>
    <property type="match status" value="1"/>
</dbReference>
<evidence type="ECO:0000313" key="2">
    <source>
        <dbReference type="EMBL" id="SPL63826.1"/>
    </source>
</evidence>
<evidence type="ECO:0000259" key="1">
    <source>
        <dbReference type="Pfam" id="PF00535"/>
    </source>
</evidence>
<dbReference type="Pfam" id="PF00535">
    <property type="entry name" value="Glycos_transf_2"/>
    <property type="match status" value="1"/>
</dbReference>
<keyword evidence="2" id="KW-0808">Transferase</keyword>
<dbReference type="InterPro" id="IPR029044">
    <property type="entry name" value="Nucleotide-diphossugar_trans"/>
</dbReference>
<dbReference type="AlphaFoldDB" id="A0A2P9HI79"/>
<protein>
    <submittedName>
        <fullName evidence="2">Glycosyl transferase, group 2 family protein</fullName>
    </submittedName>
</protein>
<evidence type="ECO:0000313" key="3">
    <source>
        <dbReference type="Proteomes" id="UP000246073"/>
    </source>
</evidence>